<dbReference type="AlphaFoldDB" id="A0A226CZL6"/>
<keyword evidence="3" id="KW-1185">Reference proteome</keyword>
<protein>
    <submittedName>
        <fullName evidence="2">Uncharacterized protein</fullName>
    </submittedName>
</protein>
<dbReference type="EMBL" id="LNIX01000051">
    <property type="protein sequence ID" value="OXA37917.1"/>
    <property type="molecule type" value="Genomic_DNA"/>
</dbReference>
<feature type="transmembrane region" description="Helical" evidence="1">
    <location>
        <begin position="74"/>
        <end position="91"/>
    </location>
</feature>
<proteinExistence type="predicted"/>
<reference evidence="2 3" key="1">
    <citation type="submission" date="2015-12" db="EMBL/GenBank/DDBJ databases">
        <title>The genome of Folsomia candida.</title>
        <authorList>
            <person name="Faddeeva A."/>
            <person name="Derks M.F."/>
            <person name="Anvar Y."/>
            <person name="Smit S."/>
            <person name="Van Straalen N."/>
            <person name="Roelofs D."/>
        </authorList>
    </citation>
    <scope>NUCLEOTIDE SEQUENCE [LARGE SCALE GENOMIC DNA]</scope>
    <source>
        <strain evidence="2 3">VU population</strain>
        <tissue evidence="2">Whole body</tissue>
    </source>
</reference>
<evidence type="ECO:0000313" key="3">
    <source>
        <dbReference type="Proteomes" id="UP000198287"/>
    </source>
</evidence>
<organism evidence="2 3">
    <name type="scientific">Folsomia candida</name>
    <name type="common">Springtail</name>
    <dbReference type="NCBI Taxonomy" id="158441"/>
    <lineage>
        <taxon>Eukaryota</taxon>
        <taxon>Metazoa</taxon>
        <taxon>Ecdysozoa</taxon>
        <taxon>Arthropoda</taxon>
        <taxon>Hexapoda</taxon>
        <taxon>Collembola</taxon>
        <taxon>Entomobryomorpha</taxon>
        <taxon>Isotomoidea</taxon>
        <taxon>Isotomidae</taxon>
        <taxon>Proisotominae</taxon>
        <taxon>Folsomia</taxon>
    </lineage>
</organism>
<accession>A0A226CZL6</accession>
<feature type="transmembrane region" description="Helical" evidence="1">
    <location>
        <begin position="121"/>
        <end position="140"/>
    </location>
</feature>
<dbReference type="Proteomes" id="UP000198287">
    <property type="component" value="Unassembled WGS sequence"/>
</dbReference>
<evidence type="ECO:0000313" key="2">
    <source>
        <dbReference type="EMBL" id="OXA37917.1"/>
    </source>
</evidence>
<keyword evidence="1" id="KW-0812">Transmembrane</keyword>
<evidence type="ECO:0000256" key="1">
    <source>
        <dbReference type="SAM" id="Phobius"/>
    </source>
</evidence>
<feature type="transmembrane region" description="Helical" evidence="1">
    <location>
        <begin position="98"/>
        <end position="115"/>
    </location>
</feature>
<sequence length="236" mass="27465">MASLLNFTMIVDEIYGNINNAPLTYIYPDTLMVDNYCVYDIQVLTYSQEKVPVIQYCRKHVIFPNTWSAWLNPSHWTVWLAIITFIVAASLQKMAGTLDVNLFLFEMYFILSYLLRQPVKNFTVLHALTVLSCLIIPLVYESLVVGEVIAPPKPTEYHNVAEFLDHYEKKILPTNTDYAEETVLGYEFVKFNVTNKYENRVEIVQKMDLKYHQVIEFLKETRKKVGVVSQIVSQFI</sequence>
<gene>
    <name evidence="2" type="ORF">Fcan01_27363</name>
</gene>
<keyword evidence="1" id="KW-1133">Transmembrane helix</keyword>
<comment type="caution">
    <text evidence="2">The sequence shown here is derived from an EMBL/GenBank/DDBJ whole genome shotgun (WGS) entry which is preliminary data.</text>
</comment>
<keyword evidence="1" id="KW-0472">Membrane</keyword>
<name>A0A226CZL6_FOLCA</name>